<dbReference type="Proteomes" id="UP000075606">
    <property type="component" value="Unassembled WGS sequence"/>
</dbReference>
<organism evidence="3 4">
    <name type="scientific">Roseivirga spongicola</name>
    <dbReference type="NCBI Taxonomy" id="333140"/>
    <lineage>
        <taxon>Bacteria</taxon>
        <taxon>Pseudomonadati</taxon>
        <taxon>Bacteroidota</taxon>
        <taxon>Cytophagia</taxon>
        <taxon>Cytophagales</taxon>
        <taxon>Roseivirgaceae</taxon>
        <taxon>Roseivirga</taxon>
    </lineage>
</organism>
<dbReference type="AlphaFoldDB" id="A0A150XA08"/>
<feature type="domain" description="Gfo/Idh/MocA-like oxidoreductase N-terminal" evidence="1">
    <location>
        <begin position="21"/>
        <end position="137"/>
    </location>
</feature>
<dbReference type="STRING" id="333140.AWW68_06950"/>
<dbReference type="PANTHER" id="PTHR43708:SF3">
    <property type="entry name" value="OXIDOREDUCTASE"/>
    <property type="match status" value="1"/>
</dbReference>
<dbReference type="SUPFAM" id="SSF51735">
    <property type="entry name" value="NAD(P)-binding Rossmann-fold domains"/>
    <property type="match status" value="1"/>
</dbReference>
<dbReference type="PANTHER" id="PTHR43708">
    <property type="entry name" value="CONSERVED EXPRESSED OXIDOREDUCTASE (EUROFUNG)"/>
    <property type="match status" value="1"/>
</dbReference>
<protein>
    <submittedName>
        <fullName evidence="3">Oxidoreductase</fullName>
    </submittedName>
</protein>
<dbReference type="Pfam" id="PF01408">
    <property type="entry name" value="GFO_IDH_MocA"/>
    <property type="match status" value="1"/>
</dbReference>
<dbReference type="OrthoDB" id="9815825at2"/>
<dbReference type="SUPFAM" id="SSF55347">
    <property type="entry name" value="Glyceraldehyde-3-phosphate dehydrogenase-like, C-terminal domain"/>
    <property type="match status" value="1"/>
</dbReference>
<dbReference type="Gene3D" id="3.40.50.720">
    <property type="entry name" value="NAD(P)-binding Rossmann-like Domain"/>
    <property type="match status" value="1"/>
</dbReference>
<sequence>MSTQRKIRMGMMGGGLNSFIGIVHRIASYIGEEYTLVGGVFDSNFENGQKFAKKLELDLSRTYADIDTFVEKELALPAEERIEVVVVVTPNFLHYPMAKQLIENGFHVICEKPITNTAAEAMELESLTKKHGVSFALTHTYTGYPMVRQMKSMIAEGVLGKIQKVDAQYYQGWINPVIHDKEKRAGVWRLNPEKAGQSCCMGDIGVHAFNMVEYTTGLKTTKVLADLNTLYEDNPLDIDGTAMCQFDNGAKGLVRASQIATSEENNLCIAVYGTKAGIKWEQENPNYLYFMEEGKPVQVLKPGHEYNSELSAISTKIAPGHPEGIFDSMGNIYSGAAKAIRGEEYLEGAFPTVHEGVRGMKFIEAVLASSKNGNVWTEIED</sequence>
<comment type="caution">
    <text evidence="3">The sequence shown here is derived from an EMBL/GenBank/DDBJ whole genome shotgun (WGS) entry which is preliminary data.</text>
</comment>
<dbReference type="InterPro" id="IPR036291">
    <property type="entry name" value="NAD(P)-bd_dom_sf"/>
</dbReference>
<dbReference type="RefSeq" id="WP_068219050.1">
    <property type="nucleotide sequence ID" value="NZ_LRPC01000012.1"/>
</dbReference>
<keyword evidence="4" id="KW-1185">Reference proteome</keyword>
<reference evidence="3 4" key="1">
    <citation type="submission" date="2016-01" db="EMBL/GenBank/DDBJ databases">
        <title>Genome sequencing of Roseivirga spongicola UST030701-084.</title>
        <authorList>
            <person name="Selvaratnam C."/>
            <person name="Thevarajoo S."/>
            <person name="Goh K.M."/>
            <person name="Ee R."/>
            <person name="Chan K.-G."/>
            <person name="Chong C.S."/>
        </authorList>
    </citation>
    <scope>NUCLEOTIDE SEQUENCE [LARGE SCALE GENOMIC DNA]</scope>
    <source>
        <strain evidence="3 4">UST030701-084</strain>
    </source>
</reference>
<evidence type="ECO:0000313" key="3">
    <source>
        <dbReference type="EMBL" id="KYG75569.1"/>
    </source>
</evidence>
<evidence type="ECO:0000259" key="2">
    <source>
        <dbReference type="Pfam" id="PF22725"/>
    </source>
</evidence>
<feature type="domain" description="GFO/IDH/MocA-like oxidoreductase" evidence="2">
    <location>
        <begin position="147"/>
        <end position="278"/>
    </location>
</feature>
<dbReference type="Gene3D" id="3.30.360.10">
    <property type="entry name" value="Dihydrodipicolinate Reductase, domain 2"/>
    <property type="match status" value="1"/>
</dbReference>
<gene>
    <name evidence="3" type="ORF">AWW68_06950</name>
</gene>
<evidence type="ECO:0000259" key="1">
    <source>
        <dbReference type="Pfam" id="PF01408"/>
    </source>
</evidence>
<dbReference type="InterPro" id="IPR055170">
    <property type="entry name" value="GFO_IDH_MocA-like_dom"/>
</dbReference>
<accession>A0A150XA08</accession>
<name>A0A150XA08_9BACT</name>
<dbReference type="InterPro" id="IPR000683">
    <property type="entry name" value="Gfo/Idh/MocA-like_OxRdtase_N"/>
</dbReference>
<dbReference type="InterPro" id="IPR051317">
    <property type="entry name" value="Gfo/Idh/MocA_oxidoreduct"/>
</dbReference>
<dbReference type="GO" id="GO:0000166">
    <property type="term" value="F:nucleotide binding"/>
    <property type="evidence" value="ECO:0007669"/>
    <property type="project" value="InterPro"/>
</dbReference>
<dbReference type="Pfam" id="PF22725">
    <property type="entry name" value="GFO_IDH_MocA_C3"/>
    <property type="match status" value="1"/>
</dbReference>
<evidence type="ECO:0000313" key="4">
    <source>
        <dbReference type="Proteomes" id="UP000075606"/>
    </source>
</evidence>
<dbReference type="EMBL" id="LRPC01000012">
    <property type="protein sequence ID" value="KYG75569.1"/>
    <property type="molecule type" value="Genomic_DNA"/>
</dbReference>
<proteinExistence type="predicted"/>